<keyword evidence="1" id="KW-0378">Hydrolase</keyword>
<dbReference type="AlphaFoldDB" id="A0A9Q8ZQQ6"/>
<dbReference type="Proteomes" id="UP001055911">
    <property type="component" value="Chromosome"/>
</dbReference>
<protein>
    <submittedName>
        <fullName evidence="1">Cof-type HAD-IIB family hydrolase</fullName>
    </submittedName>
</protein>
<evidence type="ECO:0000313" key="1">
    <source>
        <dbReference type="EMBL" id="USS89875.1"/>
    </source>
</evidence>
<dbReference type="RefSeq" id="WP_252767421.1">
    <property type="nucleotide sequence ID" value="NZ_CP097119.1"/>
</dbReference>
<dbReference type="SFLD" id="SFLDG01140">
    <property type="entry name" value="C2.B:_Phosphomannomutase_and_P"/>
    <property type="match status" value="1"/>
</dbReference>
<organism evidence="1 2">
    <name type="scientific">Fructilactobacillus cliffordii</name>
    <dbReference type="NCBI Taxonomy" id="2940299"/>
    <lineage>
        <taxon>Bacteria</taxon>
        <taxon>Bacillati</taxon>
        <taxon>Bacillota</taxon>
        <taxon>Bacilli</taxon>
        <taxon>Lactobacillales</taxon>
        <taxon>Lactobacillaceae</taxon>
        <taxon>Fructilactobacillus</taxon>
    </lineage>
</organism>
<dbReference type="GO" id="GO:0000287">
    <property type="term" value="F:magnesium ion binding"/>
    <property type="evidence" value="ECO:0007669"/>
    <property type="project" value="TreeGrafter"/>
</dbReference>
<dbReference type="Gene3D" id="3.30.1240.10">
    <property type="match status" value="1"/>
</dbReference>
<dbReference type="SFLD" id="SFLDS00003">
    <property type="entry name" value="Haloacid_Dehalogenase"/>
    <property type="match status" value="1"/>
</dbReference>
<accession>A0A9Q8ZQQ6</accession>
<proteinExistence type="predicted"/>
<dbReference type="Pfam" id="PF08282">
    <property type="entry name" value="Hydrolase_3"/>
    <property type="match status" value="1"/>
</dbReference>
<sequence>MYKYLVFFDLDSTLFDKNSQVTDEVAEAMDQIRANGGLPVIATGRTLYEIPETLKKTKIDTAVTSNGDHGIYKGKELFERRIDPHTIDELDDFAKQHGNSITVLDQEGKGASRHDELLKKACAFVHAPLPKLVDRQYWYDRPIDMMFVTTTDLDDVYEEKFGDRLSFYRNSPFSIDVVDHGASKASGIKQLMEMTGLTGIPTYAFGDGNNDIPMLDFVDHPVVMENGRERVKDHAEFVTTANTNHGIVNGLRHFDLI</sequence>
<dbReference type="InterPro" id="IPR036412">
    <property type="entry name" value="HAD-like_sf"/>
</dbReference>
<dbReference type="InterPro" id="IPR000150">
    <property type="entry name" value="Cof"/>
</dbReference>
<dbReference type="NCBIfam" id="TIGR01484">
    <property type="entry name" value="HAD-SF-IIB"/>
    <property type="match status" value="1"/>
</dbReference>
<keyword evidence="2" id="KW-1185">Reference proteome</keyword>
<evidence type="ECO:0000313" key="2">
    <source>
        <dbReference type="Proteomes" id="UP001055911"/>
    </source>
</evidence>
<dbReference type="SUPFAM" id="SSF56784">
    <property type="entry name" value="HAD-like"/>
    <property type="match status" value="1"/>
</dbReference>
<name>A0A9Q8ZQQ6_9LACO</name>
<dbReference type="InterPro" id="IPR023214">
    <property type="entry name" value="HAD_sf"/>
</dbReference>
<dbReference type="PROSITE" id="PS01229">
    <property type="entry name" value="COF_2"/>
    <property type="match status" value="1"/>
</dbReference>
<dbReference type="Gene3D" id="3.40.50.1000">
    <property type="entry name" value="HAD superfamily/HAD-like"/>
    <property type="match status" value="1"/>
</dbReference>
<dbReference type="InterPro" id="IPR006379">
    <property type="entry name" value="HAD-SF_hydro_IIB"/>
</dbReference>
<dbReference type="NCBIfam" id="TIGR00099">
    <property type="entry name" value="Cof-subfamily"/>
    <property type="match status" value="1"/>
</dbReference>
<reference evidence="1" key="1">
    <citation type="submission" date="2022-05" db="EMBL/GenBank/DDBJ databases">
        <authorList>
            <person name="Oliphant S.A."/>
            <person name="Watson-Haigh N.S."/>
            <person name="Sumby K.M."/>
            <person name="Gardner J.M."/>
            <person name="Jiranek V."/>
        </authorList>
    </citation>
    <scope>NUCLEOTIDE SEQUENCE</scope>
    <source>
        <strain evidence="1">KI4_B1</strain>
    </source>
</reference>
<gene>
    <name evidence="1" type="ORF">M3M40_03640</name>
</gene>
<dbReference type="GO" id="GO:0016791">
    <property type="term" value="F:phosphatase activity"/>
    <property type="evidence" value="ECO:0007669"/>
    <property type="project" value="TreeGrafter"/>
</dbReference>
<dbReference type="PANTHER" id="PTHR10000:SF25">
    <property type="entry name" value="PHOSPHATASE YKRA-RELATED"/>
    <property type="match status" value="1"/>
</dbReference>
<dbReference type="PANTHER" id="PTHR10000">
    <property type="entry name" value="PHOSPHOSERINE PHOSPHATASE"/>
    <property type="match status" value="1"/>
</dbReference>
<dbReference type="GO" id="GO:0005829">
    <property type="term" value="C:cytosol"/>
    <property type="evidence" value="ECO:0007669"/>
    <property type="project" value="TreeGrafter"/>
</dbReference>
<dbReference type="EMBL" id="CP097119">
    <property type="protein sequence ID" value="USS89875.1"/>
    <property type="molecule type" value="Genomic_DNA"/>
</dbReference>